<dbReference type="GO" id="GO:0006006">
    <property type="term" value="P:glucose metabolic process"/>
    <property type="evidence" value="ECO:0007669"/>
    <property type="project" value="InterPro"/>
</dbReference>
<dbReference type="SUPFAM" id="SSF55347">
    <property type="entry name" value="Glyceraldehyde-3-phosphate dehydrogenase-like, C-terminal domain"/>
    <property type="match status" value="1"/>
</dbReference>
<keyword evidence="4" id="KW-0560">Oxidoreductase</keyword>
<dbReference type="EnsemblMetazoa" id="CJA06643.1">
    <property type="protein sequence ID" value="CJA06643.1"/>
    <property type="gene ID" value="WBGene00125847"/>
</dbReference>
<reference evidence="8" key="2">
    <citation type="submission" date="2022-06" db="UniProtKB">
        <authorList>
            <consortium name="EnsemblMetazoa"/>
        </authorList>
    </citation>
    <scope>IDENTIFICATION</scope>
    <source>
        <strain evidence="8">DF5081</strain>
    </source>
</reference>
<evidence type="ECO:0000313" key="9">
    <source>
        <dbReference type="Proteomes" id="UP000005237"/>
    </source>
</evidence>
<dbReference type="GO" id="GO:0005829">
    <property type="term" value="C:cytosol"/>
    <property type="evidence" value="ECO:0007669"/>
    <property type="project" value="TreeGrafter"/>
</dbReference>
<dbReference type="EC" id="1.1.1.49" evidence="2"/>
<dbReference type="InterPro" id="IPR022675">
    <property type="entry name" value="G6P_DH_C"/>
</dbReference>
<dbReference type="PANTHER" id="PTHR23429:SF0">
    <property type="entry name" value="GLUCOSE-6-PHOSPHATE 1-DEHYDROGENASE"/>
    <property type="match status" value="1"/>
</dbReference>
<keyword evidence="9" id="KW-1185">Reference proteome</keyword>
<evidence type="ECO:0000313" key="8">
    <source>
        <dbReference type="EnsemblMetazoa" id="CJA06643.1"/>
    </source>
</evidence>
<evidence type="ECO:0000259" key="7">
    <source>
        <dbReference type="Pfam" id="PF02781"/>
    </source>
</evidence>
<evidence type="ECO:0000256" key="3">
    <source>
        <dbReference type="ARBA" id="ARBA00022857"/>
    </source>
</evidence>
<dbReference type="GO" id="GO:0009051">
    <property type="term" value="P:pentose-phosphate shunt, oxidative branch"/>
    <property type="evidence" value="ECO:0007669"/>
    <property type="project" value="TreeGrafter"/>
</dbReference>
<comment type="pathway">
    <text evidence="1">Carbohydrate degradation; pentose phosphate pathway.</text>
</comment>
<dbReference type="PANTHER" id="PTHR23429">
    <property type="entry name" value="GLUCOSE-6-PHOSPHATE 1-DEHYDROGENASE G6PD"/>
    <property type="match status" value="1"/>
</dbReference>
<evidence type="ECO:0000256" key="5">
    <source>
        <dbReference type="ARBA" id="ARBA00023277"/>
    </source>
</evidence>
<reference evidence="9" key="1">
    <citation type="submission" date="2010-08" db="EMBL/GenBank/DDBJ databases">
        <authorList>
            <consortium name="Caenorhabditis japonica Sequencing Consortium"/>
            <person name="Wilson R.K."/>
        </authorList>
    </citation>
    <scope>NUCLEOTIDE SEQUENCE [LARGE SCALE GENOMIC DNA]</scope>
    <source>
        <strain evidence="9">DF5081</strain>
    </source>
</reference>
<accession>A0A8R1DN30</accession>
<protein>
    <recommendedName>
        <fullName evidence="2">glucose-6-phosphate dehydrogenase (NADP(+))</fullName>
        <ecNumber evidence="2">1.1.1.49</ecNumber>
    </recommendedName>
</protein>
<name>A0A8R1DN30_CAEJA</name>
<evidence type="ECO:0000256" key="4">
    <source>
        <dbReference type="ARBA" id="ARBA00023002"/>
    </source>
</evidence>
<feature type="domain" description="Glucose-6-phosphate dehydrogenase C-terminal" evidence="7">
    <location>
        <begin position="69"/>
        <end position="211"/>
    </location>
</feature>
<evidence type="ECO:0000256" key="1">
    <source>
        <dbReference type="ARBA" id="ARBA00004959"/>
    </source>
</evidence>
<proteinExistence type="predicted"/>
<dbReference type="Proteomes" id="UP000005237">
    <property type="component" value="Unassembled WGS sequence"/>
</dbReference>
<dbReference type="AlphaFoldDB" id="A0A8R1DN30"/>
<comment type="catalytic activity">
    <reaction evidence="6">
        <text>D-glucose 6-phosphate + NADP(+) = 6-phospho-D-glucono-1,5-lactone + NADPH + H(+)</text>
        <dbReference type="Rhea" id="RHEA:15841"/>
        <dbReference type="ChEBI" id="CHEBI:15378"/>
        <dbReference type="ChEBI" id="CHEBI:57783"/>
        <dbReference type="ChEBI" id="CHEBI:57955"/>
        <dbReference type="ChEBI" id="CHEBI:58349"/>
        <dbReference type="ChEBI" id="CHEBI:61548"/>
        <dbReference type="EC" id="1.1.1.49"/>
    </reaction>
    <physiologicalReaction direction="left-to-right" evidence="6">
        <dbReference type="Rhea" id="RHEA:15842"/>
    </physiologicalReaction>
</comment>
<keyword evidence="5" id="KW-0119">Carbohydrate metabolism</keyword>
<dbReference type="Pfam" id="PF02781">
    <property type="entry name" value="G6PD_C"/>
    <property type="match status" value="1"/>
</dbReference>
<dbReference type="GO" id="GO:0050661">
    <property type="term" value="F:NADP binding"/>
    <property type="evidence" value="ECO:0007669"/>
    <property type="project" value="InterPro"/>
</dbReference>
<dbReference type="GO" id="GO:0004345">
    <property type="term" value="F:glucose-6-phosphate dehydrogenase activity"/>
    <property type="evidence" value="ECO:0007669"/>
    <property type="project" value="UniProtKB-EC"/>
</dbReference>
<sequence length="224" mass="26645">MDRFVYEDILENTIRPWARAKVGRAFVFQQDNDPKHTSGNFKNWFQRRRVDLLDWPIEHLWEELERRVQALNEKKAEVRIQFKEVSGDIYPSGELKRSELVMRVQPNEAVYMKLMTKKPGMGFGVEETELDLTYNNRYKEVRLPDAYERLFLEVFMGSQINFVRTDELEYAWRILTPVLEQLEKEKVQPVAYKFGSRGPTEGDDLMKKYGFVFTGTYKWVAPKL</sequence>
<evidence type="ECO:0000256" key="6">
    <source>
        <dbReference type="ARBA" id="ARBA00047696"/>
    </source>
</evidence>
<dbReference type="OMA" id="IENERWN"/>
<dbReference type="Gene3D" id="3.30.360.10">
    <property type="entry name" value="Dihydrodipicolinate Reductase, domain 2"/>
    <property type="match status" value="1"/>
</dbReference>
<keyword evidence="3" id="KW-0521">NADP</keyword>
<organism evidence="8 9">
    <name type="scientific">Caenorhabditis japonica</name>
    <dbReference type="NCBI Taxonomy" id="281687"/>
    <lineage>
        <taxon>Eukaryota</taxon>
        <taxon>Metazoa</taxon>
        <taxon>Ecdysozoa</taxon>
        <taxon>Nematoda</taxon>
        <taxon>Chromadorea</taxon>
        <taxon>Rhabditida</taxon>
        <taxon>Rhabditina</taxon>
        <taxon>Rhabditomorpha</taxon>
        <taxon>Rhabditoidea</taxon>
        <taxon>Rhabditidae</taxon>
        <taxon>Peloderinae</taxon>
        <taxon>Caenorhabditis</taxon>
    </lineage>
</organism>
<dbReference type="InterPro" id="IPR001282">
    <property type="entry name" value="G6P_DH"/>
</dbReference>
<evidence type="ECO:0000256" key="2">
    <source>
        <dbReference type="ARBA" id="ARBA00013019"/>
    </source>
</evidence>